<proteinExistence type="predicted"/>
<dbReference type="KEGG" id="ccau:EG346_15870"/>
<dbReference type="AlphaFoldDB" id="A0A376DSN0"/>
<evidence type="ECO:0000313" key="1">
    <source>
        <dbReference type="EMBL" id="AZA49563.1"/>
    </source>
</evidence>
<reference evidence="1" key="3">
    <citation type="submission" date="2018-11" db="EMBL/GenBank/DDBJ databases">
        <title>Proposal to divide the Flavobacteriaceae and reorganize its genera based on Amino Acid Identity values calculated from whole genome sequences.</title>
        <authorList>
            <person name="Nicholson A.C."/>
            <person name="Gulvik C.A."/>
            <person name="Whitney A.M."/>
            <person name="Humrighouse B.W."/>
            <person name="Bell M."/>
            <person name="Holmes B."/>
            <person name="Steigerwalt A."/>
            <person name="Villarma A."/>
            <person name="Sheth M."/>
            <person name="Batra D."/>
            <person name="Pryor J."/>
            <person name="Bernardet J.-F."/>
            <person name="Hugo C."/>
            <person name="Kampfer P."/>
            <person name="Newman J."/>
            <person name="Mcquiston J.R."/>
        </authorList>
    </citation>
    <scope>NUCLEOTIDE SEQUENCE [LARGE SCALE GENOMIC DNA]</scope>
    <source>
        <strain evidence="1">G0188</strain>
    </source>
</reference>
<reference evidence="4" key="2">
    <citation type="submission" date="2018-11" db="EMBL/GenBank/DDBJ databases">
        <title>Proposal to divide the Flavobacteriaceae and reorganize its genera based on Amino Acid Identity values calculated from whole genome sequences.</title>
        <authorList>
            <person name="Nicholson A.C."/>
            <person name="Gulvik C.A."/>
            <person name="Whitney A.M."/>
            <person name="Humrighouse B.W."/>
            <person name="Bell M."/>
            <person name="Holmes B."/>
            <person name="Steigerwalt A.G."/>
            <person name="Villarma A."/>
            <person name="Sheth M."/>
            <person name="Batra D."/>
            <person name="Pryor J."/>
            <person name="Bernardet J.-F."/>
            <person name="Hugo C."/>
            <person name="Kampfer P."/>
            <person name="Newman J."/>
            <person name="McQuiston J.R."/>
        </authorList>
    </citation>
    <scope>NUCLEOTIDE SEQUENCE [LARGE SCALE GENOMIC DNA]</scope>
    <source>
        <strain evidence="4">G0188</strain>
    </source>
</reference>
<dbReference type="EMBL" id="CP033920">
    <property type="protein sequence ID" value="AZA49563.1"/>
    <property type="molecule type" value="Genomic_DNA"/>
</dbReference>
<gene>
    <name evidence="1" type="ORF">EG346_15870</name>
    <name evidence="2" type="ORF">NCTC13533_01688</name>
</gene>
<name>A0A376DSN0_CHRCU</name>
<dbReference type="OrthoDB" id="1272765at2"/>
<dbReference type="Proteomes" id="UP000255224">
    <property type="component" value="Unassembled WGS sequence"/>
</dbReference>
<sequence length="221" mass="25244">MSNFRLNARKPKNSAGLPTPKGELYLLYIQDIISLPPVAEKGVLCTGDIHLKNGRRFHILYLTPSTQKRNIKSDGDVDSRGFKKKVSGNFPGDDLEIHQFVKNNINQGFVIIMNSYDKTYHRIYGSIENPLYFTGDFNDDDSGKGYELTFEQNFADENPLLFYNGTIVLDESAIEDPDVDFDGLFARRDGSNLNDDEVDQWAQLLETKFIKADFFPINNQW</sequence>
<keyword evidence="4" id="KW-1185">Reference proteome</keyword>
<dbReference type="Proteomes" id="UP000273270">
    <property type="component" value="Chromosome"/>
</dbReference>
<accession>A0A376DSN0</accession>
<evidence type="ECO:0000313" key="4">
    <source>
        <dbReference type="Proteomes" id="UP000273270"/>
    </source>
</evidence>
<evidence type="ECO:0000313" key="3">
    <source>
        <dbReference type="Proteomes" id="UP000255224"/>
    </source>
</evidence>
<dbReference type="EMBL" id="UFVQ01000003">
    <property type="protein sequence ID" value="STC94827.1"/>
    <property type="molecule type" value="Genomic_DNA"/>
</dbReference>
<evidence type="ECO:0000313" key="2">
    <source>
        <dbReference type="EMBL" id="STC94827.1"/>
    </source>
</evidence>
<dbReference type="RefSeq" id="WP_123879905.1">
    <property type="nucleotide sequence ID" value="NZ_CP033920.1"/>
</dbReference>
<reference evidence="2 3" key="1">
    <citation type="submission" date="2018-06" db="EMBL/GenBank/DDBJ databases">
        <authorList>
            <consortium name="Pathogen Informatics"/>
            <person name="Doyle S."/>
        </authorList>
    </citation>
    <scope>NUCLEOTIDE SEQUENCE [LARGE SCALE GENOMIC DNA]</scope>
    <source>
        <strain evidence="2 3">NCTC13533</strain>
    </source>
</reference>
<accession>A0A3G6N8W0</accession>
<organism evidence="2 3">
    <name type="scientific">Chryseobacterium carnipullorum</name>
    <dbReference type="NCBI Taxonomy" id="1124835"/>
    <lineage>
        <taxon>Bacteria</taxon>
        <taxon>Pseudomonadati</taxon>
        <taxon>Bacteroidota</taxon>
        <taxon>Flavobacteriia</taxon>
        <taxon>Flavobacteriales</taxon>
        <taxon>Weeksellaceae</taxon>
        <taxon>Chryseobacterium group</taxon>
        <taxon>Chryseobacterium</taxon>
    </lineage>
</organism>
<protein>
    <submittedName>
        <fullName evidence="2">Uncharacterized protein</fullName>
    </submittedName>
</protein>